<gene>
    <name evidence="2" type="ORF">SAMN05421753_10442</name>
</gene>
<dbReference type="Gene3D" id="3.40.50.300">
    <property type="entry name" value="P-loop containing nucleotide triphosphate hydrolases"/>
    <property type="match status" value="1"/>
</dbReference>
<accession>A0A1I3E218</accession>
<dbReference type="InterPro" id="IPR027417">
    <property type="entry name" value="P-loop_NTPase"/>
</dbReference>
<dbReference type="OrthoDB" id="1814213at2"/>
<dbReference type="Pfam" id="PF20030">
    <property type="entry name" value="bpMoxR"/>
    <property type="match status" value="1"/>
</dbReference>
<dbReference type="RefSeq" id="WP_092048418.1">
    <property type="nucleotide sequence ID" value="NZ_FOQD01000004.1"/>
</dbReference>
<dbReference type="SMART" id="SM00382">
    <property type="entry name" value="AAA"/>
    <property type="match status" value="1"/>
</dbReference>
<dbReference type="SUPFAM" id="SSF52540">
    <property type="entry name" value="P-loop containing nucleoside triphosphate hydrolases"/>
    <property type="match status" value="1"/>
</dbReference>
<dbReference type="InterPro" id="IPR003593">
    <property type="entry name" value="AAA+_ATPase"/>
</dbReference>
<dbReference type="EMBL" id="FOQD01000004">
    <property type="protein sequence ID" value="SFH92878.1"/>
    <property type="molecule type" value="Genomic_DNA"/>
</dbReference>
<evidence type="ECO:0000313" key="2">
    <source>
        <dbReference type="EMBL" id="SFH92878.1"/>
    </source>
</evidence>
<dbReference type="PANTHER" id="PTHR32204">
    <property type="entry name" value="ATPASE RAVA"/>
    <property type="match status" value="1"/>
</dbReference>
<dbReference type="AlphaFoldDB" id="A0A1I3E218"/>
<dbReference type="InterPro" id="IPR041538">
    <property type="entry name" value="RavA-like_AAA_lid"/>
</dbReference>
<dbReference type="InterPro" id="IPR045427">
    <property type="entry name" value="MoxR"/>
</dbReference>
<protein>
    <submittedName>
        <fullName evidence="2">MoxR-like ATPase</fullName>
    </submittedName>
</protein>
<dbReference type="PANTHER" id="PTHR32204:SF0">
    <property type="entry name" value="ATPASE RAVA"/>
    <property type="match status" value="1"/>
</dbReference>
<dbReference type="Pfam" id="PF17868">
    <property type="entry name" value="AAA_lid_8"/>
    <property type="match status" value="1"/>
</dbReference>
<evidence type="ECO:0000259" key="1">
    <source>
        <dbReference type="SMART" id="SM00382"/>
    </source>
</evidence>
<reference evidence="3" key="1">
    <citation type="submission" date="2016-10" db="EMBL/GenBank/DDBJ databases">
        <authorList>
            <person name="Varghese N."/>
            <person name="Submissions S."/>
        </authorList>
    </citation>
    <scope>NUCLEOTIDE SEQUENCE [LARGE SCALE GENOMIC DNA]</scope>
    <source>
        <strain evidence="3">DSM 26348</strain>
    </source>
</reference>
<organism evidence="2 3">
    <name type="scientific">Planctomicrobium piriforme</name>
    <dbReference type="NCBI Taxonomy" id="1576369"/>
    <lineage>
        <taxon>Bacteria</taxon>
        <taxon>Pseudomonadati</taxon>
        <taxon>Planctomycetota</taxon>
        <taxon>Planctomycetia</taxon>
        <taxon>Planctomycetales</taxon>
        <taxon>Planctomycetaceae</taxon>
        <taxon>Planctomicrobium</taxon>
    </lineage>
</organism>
<evidence type="ECO:0000313" key="3">
    <source>
        <dbReference type="Proteomes" id="UP000199518"/>
    </source>
</evidence>
<dbReference type="Proteomes" id="UP000199518">
    <property type="component" value="Unassembled WGS sequence"/>
</dbReference>
<dbReference type="STRING" id="1576369.SAMN05421753_10442"/>
<sequence length="396" mass="44311">MTESQSALATAAAEEVVQDQVRRLTEEVLNSMKSAFVGKDEIIDVLGVCLIAGENMFLMGPPGTAKSALVHELAARLHGRSFDYLLTRFTEPNELFGPFDIRRLRDGELVTNKEGMLPEADLVFLDELLNANSAVLNSLLMVLNERVFRRGRETIQLPMLIAIGASNHLPEDETLQALFDRFLLRVPCRNVAQEQLQDVLMAGWSLDAKKRRPQQEHSRISVEDIRALQGLAGEVDLAGVRRPYVELIQRLRHAGAPISDRRAVKLQRLMAASALICGRTAAVPSDLWVLRYTWDSEEQQEILSSLVQDAIQRCGVSEQSHPRVNSNSAPDPEAIARDLERIEARLTEGVRDSDKAYARDQLGVLAGRCEWISSTQSREFLTGRVRKLLEQLRDAL</sequence>
<dbReference type="InterPro" id="IPR050513">
    <property type="entry name" value="RavA_ATPases"/>
</dbReference>
<name>A0A1I3E218_9PLAN</name>
<dbReference type="CDD" id="cd00009">
    <property type="entry name" value="AAA"/>
    <property type="match status" value="1"/>
</dbReference>
<keyword evidence="3" id="KW-1185">Reference proteome</keyword>
<proteinExistence type="predicted"/>
<feature type="domain" description="AAA+ ATPase" evidence="1">
    <location>
        <begin position="52"/>
        <end position="189"/>
    </location>
</feature>